<dbReference type="NCBIfam" id="TIGR00254">
    <property type="entry name" value="GGDEF"/>
    <property type="match status" value="1"/>
</dbReference>
<dbReference type="InterPro" id="IPR029787">
    <property type="entry name" value="Nucleotide_cyclase"/>
</dbReference>
<dbReference type="PANTHER" id="PTHR33121:SF71">
    <property type="entry name" value="OXYGEN SENSOR PROTEIN DOSP"/>
    <property type="match status" value="1"/>
</dbReference>
<gene>
    <name evidence="4" type="ORF">H8696_05110</name>
</gene>
<dbReference type="InterPro" id="IPR001633">
    <property type="entry name" value="EAL_dom"/>
</dbReference>
<dbReference type="SUPFAM" id="SSF55073">
    <property type="entry name" value="Nucleotide cyclase"/>
    <property type="match status" value="1"/>
</dbReference>
<dbReference type="CDD" id="cd01949">
    <property type="entry name" value="GGDEF"/>
    <property type="match status" value="1"/>
</dbReference>
<protein>
    <submittedName>
        <fullName evidence="4">EAL domain-containing protein</fullName>
    </submittedName>
</protein>
<dbReference type="Gene3D" id="3.20.20.450">
    <property type="entry name" value="EAL domain"/>
    <property type="match status" value="1"/>
</dbReference>
<name>A0A926HKQ0_9FIRM</name>
<dbReference type="Pfam" id="PF00990">
    <property type="entry name" value="GGDEF"/>
    <property type="match status" value="1"/>
</dbReference>
<evidence type="ECO:0000256" key="1">
    <source>
        <dbReference type="SAM" id="Phobius"/>
    </source>
</evidence>
<evidence type="ECO:0000313" key="5">
    <source>
        <dbReference type="Proteomes" id="UP000623172"/>
    </source>
</evidence>
<dbReference type="PROSITE" id="PS50883">
    <property type="entry name" value="EAL"/>
    <property type="match status" value="1"/>
</dbReference>
<feature type="transmembrane region" description="Helical" evidence="1">
    <location>
        <begin position="249"/>
        <end position="272"/>
    </location>
</feature>
<dbReference type="Proteomes" id="UP000623172">
    <property type="component" value="Unassembled WGS sequence"/>
</dbReference>
<dbReference type="CDD" id="cd18774">
    <property type="entry name" value="PDC2_HK_sensor"/>
    <property type="match status" value="1"/>
</dbReference>
<dbReference type="EMBL" id="JACRSR010000001">
    <property type="protein sequence ID" value="MBC8531227.1"/>
    <property type="molecule type" value="Genomic_DNA"/>
</dbReference>
<evidence type="ECO:0000313" key="4">
    <source>
        <dbReference type="EMBL" id="MBC8531227.1"/>
    </source>
</evidence>
<dbReference type="Gene3D" id="3.30.450.20">
    <property type="entry name" value="PAS domain"/>
    <property type="match status" value="1"/>
</dbReference>
<dbReference type="AlphaFoldDB" id="A0A926HKQ0"/>
<dbReference type="RefSeq" id="WP_249315445.1">
    <property type="nucleotide sequence ID" value="NZ_JACRSR010000001.1"/>
</dbReference>
<dbReference type="GO" id="GO:0071111">
    <property type="term" value="F:cyclic-guanylate-specific phosphodiesterase activity"/>
    <property type="evidence" value="ECO:0007669"/>
    <property type="project" value="InterPro"/>
</dbReference>
<proteinExistence type="predicted"/>
<dbReference type="Gene3D" id="3.30.70.270">
    <property type="match status" value="1"/>
</dbReference>
<dbReference type="Pfam" id="PF00563">
    <property type="entry name" value="EAL"/>
    <property type="match status" value="1"/>
</dbReference>
<dbReference type="PROSITE" id="PS50887">
    <property type="entry name" value="GGDEF"/>
    <property type="match status" value="1"/>
</dbReference>
<comment type="caution">
    <text evidence="4">The sequence shown here is derived from an EMBL/GenBank/DDBJ whole genome shotgun (WGS) entry which is preliminary data.</text>
</comment>
<keyword evidence="5" id="KW-1185">Reference proteome</keyword>
<dbReference type="CDD" id="cd01948">
    <property type="entry name" value="EAL"/>
    <property type="match status" value="1"/>
</dbReference>
<keyword evidence="1" id="KW-0472">Membrane</keyword>
<dbReference type="InterPro" id="IPR000160">
    <property type="entry name" value="GGDEF_dom"/>
</dbReference>
<evidence type="ECO:0000259" key="2">
    <source>
        <dbReference type="PROSITE" id="PS50883"/>
    </source>
</evidence>
<dbReference type="SMART" id="SM00052">
    <property type="entry name" value="EAL"/>
    <property type="match status" value="1"/>
</dbReference>
<keyword evidence="1" id="KW-1133">Transmembrane helix</keyword>
<dbReference type="InterPro" id="IPR035919">
    <property type="entry name" value="EAL_sf"/>
</dbReference>
<organism evidence="4 5">
    <name type="scientific">Gehongia tenuis</name>
    <dbReference type="NCBI Taxonomy" id="2763655"/>
    <lineage>
        <taxon>Bacteria</taxon>
        <taxon>Bacillati</taxon>
        <taxon>Bacillota</taxon>
        <taxon>Clostridia</taxon>
        <taxon>Christensenellales</taxon>
        <taxon>Christensenellaceae</taxon>
        <taxon>Gehongia</taxon>
    </lineage>
</organism>
<dbReference type="PANTHER" id="PTHR33121">
    <property type="entry name" value="CYCLIC DI-GMP PHOSPHODIESTERASE PDEF"/>
    <property type="match status" value="1"/>
</dbReference>
<dbReference type="SUPFAM" id="SSF141868">
    <property type="entry name" value="EAL domain-like"/>
    <property type="match status" value="1"/>
</dbReference>
<keyword evidence="1" id="KW-0812">Transmembrane</keyword>
<evidence type="ECO:0000259" key="3">
    <source>
        <dbReference type="PROSITE" id="PS50887"/>
    </source>
</evidence>
<dbReference type="SMART" id="SM00267">
    <property type="entry name" value="GGDEF"/>
    <property type="match status" value="1"/>
</dbReference>
<feature type="domain" description="GGDEF" evidence="3">
    <location>
        <begin position="314"/>
        <end position="452"/>
    </location>
</feature>
<dbReference type="InterPro" id="IPR043128">
    <property type="entry name" value="Rev_trsase/Diguanyl_cyclase"/>
</dbReference>
<reference evidence="4" key="1">
    <citation type="submission" date="2020-08" db="EMBL/GenBank/DDBJ databases">
        <title>Genome public.</title>
        <authorList>
            <person name="Liu C."/>
            <person name="Sun Q."/>
        </authorList>
    </citation>
    <scope>NUCLEOTIDE SEQUENCE</scope>
    <source>
        <strain evidence="4">NSJ-53</strain>
    </source>
</reference>
<dbReference type="InterPro" id="IPR050706">
    <property type="entry name" value="Cyclic-di-GMP_PDE-like"/>
</dbReference>
<accession>A0A926HKQ0</accession>
<sequence length="708" mass="80948">MLQNTASLRDALTHVTEEYVSDVSYQLTNDIYSRIEANKRALSMLGSVLSEYSGADAEQMLKKEEQVLDFDALVVINQDGTTIPEKFDIRDLEDPSGIRASFQGESSVIYVEGQNLLFSVPVVENGRIERVLAGVRRKENMQALIQPKSYAGNGLTCIVDSNGNVVISPTDTKPFLQLDSIFLSETDSKSKESVVEMKTDLENGRPGAFRFTSVDGTELVMSYQVLGVNDWFLLTMVPAGLISEEADTYLLRFFLIVGGIMCVFALFLLVMVQFYRANGKHLEEIAFTDPLTGGLNEAAFQVEYKKLAQNMLPDTYTVVFLNVKGFKLINENYGIRAGNETLKYIHQVLKEHVGPEELLARTNADHFFLCLKEREPERVQARIDEMLQAVNSFARYADIHYYLTLNQGAYCIDDPGLNITIIQDRARAACKLQKQATVCSFYNDDMMLRMKKERELIGFFEGSIQNHDFVVYLQPKVKLEDGRPGGAEALVRWFHPERGVIYPSDFIQLFEKTDHICELDRYVFEEVCKLIRRWREEGRELLPISVNLSRVHFRNLNFLRDFSALKEKYGVPDNLIEFELTESIFFDDQQRELVKSAVQEMHRHGFYCSLDDFGVGYSALALLKDVDVDTIKLDRQFFMDMDGIKARSVIEGFLSLAHRLDIKTVAEGIETKEQVDYLREADCDMVQGYVFSKPRPICEFEDWLDQQK</sequence>
<feature type="domain" description="EAL" evidence="2">
    <location>
        <begin position="453"/>
        <end position="708"/>
    </location>
</feature>